<dbReference type="AlphaFoldDB" id="A0A5C4TI82"/>
<dbReference type="PANTHER" id="PTHR18901">
    <property type="entry name" value="2-DEOXYGLUCOSE-6-PHOSPHATE PHOSPHATASE 2"/>
    <property type="match status" value="1"/>
</dbReference>
<dbReference type="SFLD" id="SFLDG01129">
    <property type="entry name" value="C1.5:_HAD__Beta-PGM__Phosphata"/>
    <property type="match status" value="1"/>
</dbReference>
<dbReference type="NCBIfam" id="TIGR01509">
    <property type="entry name" value="HAD-SF-IA-v3"/>
    <property type="match status" value="1"/>
</dbReference>
<dbReference type="Gene3D" id="1.10.150.240">
    <property type="entry name" value="Putative phosphatase, domain 2"/>
    <property type="match status" value="1"/>
</dbReference>
<dbReference type="Pfam" id="PF13419">
    <property type="entry name" value="HAD_2"/>
    <property type="match status" value="1"/>
</dbReference>
<proteinExistence type="inferred from homology"/>
<name>A0A5C4TI82_9BACL</name>
<dbReference type="OrthoDB" id="9797743at2"/>
<keyword evidence="2" id="KW-0479">Metal-binding</keyword>
<dbReference type="SFLD" id="SFLDS00003">
    <property type="entry name" value="Haloacid_Dehalogenase"/>
    <property type="match status" value="1"/>
</dbReference>
<evidence type="ECO:0000313" key="4">
    <source>
        <dbReference type="EMBL" id="TNJ68139.1"/>
    </source>
</evidence>
<dbReference type="SUPFAM" id="SSF56784">
    <property type="entry name" value="HAD-like"/>
    <property type="match status" value="1"/>
</dbReference>
<dbReference type="InterPro" id="IPR023198">
    <property type="entry name" value="PGP-like_dom2"/>
</dbReference>
<evidence type="ECO:0000256" key="2">
    <source>
        <dbReference type="ARBA" id="ARBA00022723"/>
    </source>
</evidence>
<dbReference type="EMBL" id="VDCQ01000001">
    <property type="protein sequence ID" value="TNJ68139.1"/>
    <property type="molecule type" value="Genomic_DNA"/>
</dbReference>
<sequence>MIRAIVFDFDGLILDTETNEYHAYADAYRHHGAELSLDVWSKVIGTDMLSVFDPYEHLEKSIGKPVDREQFQSMRRKLFAERMELEQLRPGVVSVLEQAKRLGLAVGLASSSSSDWVTGYLSKFGLQHYFSCIRTRDHVVNVKPDPELYRQAVENLGVKPGEALAFEDSANGAMAAHRAGLHCVIVPNSVTASLTFGPHSKRIDTMEGLDLGTLLAEIS</sequence>
<dbReference type="PRINTS" id="PR00413">
    <property type="entry name" value="HADHALOGNASE"/>
</dbReference>
<protein>
    <submittedName>
        <fullName evidence="4">HAD family hydrolase</fullName>
    </submittedName>
</protein>
<organism evidence="4 5">
    <name type="scientific">Paenibacillus hemerocallicola</name>
    <dbReference type="NCBI Taxonomy" id="1172614"/>
    <lineage>
        <taxon>Bacteria</taxon>
        <taxon>Bacillati</taxon>
        <taxon>Bacillota</taxon>
        <taxon>Bacilli</taxon>
        <taxon>Bacillales</taxon>
        <taxon>Paenibacillaceae</taxon>
        <taxon>Paenibacillus</taxon>
    </lineage>
</organism>
<comment type="similarity">
    <text evidence="1">Belongs to the HAD-like hydrolase superfamily. CbbY/CbbZ/Gph/YieH family.</text>
</comment>
<keyword evidence="5" id="KW-1185">Reference proteome</keyword>
<dbReference type="PANTHER" id="PTHR18901:SF38">
    <property type="entry name" value="PSEUDOURIDINE-5'-PHOSPHATASE"/>
    <property type="match status" value="1"/>
</dbReference>
<dbReference type="GO" id="GO:0016787">
    <property type="term" value="F:hydrolase activity"/>
    <property type="evidence" value="ECO:0007669"/>
    <property type="project" value="UniProtKB-KW"/>
</dbReference>
<evidence type="ECO:0000256" key="1">
    <source>
        <dbReference type="ARBA" id="ARBA00006171"/>
    </source>
</evidence>
<dbReference type="GO" id="GO:0046872">
    <property type="term" value="F:metal ion binding"/>
    <property type="evidence" value="ECO:0007669"/>
    <property type="project" value="UniProtKB-KW"/>
</dbReference>
<dbReference type="InterPro" id="IPR041492">
    <property type="entry name" value="HAD_2"/>
</dbReference>
<gene>
    <name evidence="4" type="ORF">FE784_00280</name>
</gene>
<accession>A0A5C4TI82</accession>
<dbReference type="InterPro" id="IPR006439">
    <property type="entry name" value="HAD-SF_hydro_IA"/>
</dbReference>
<dbReference type="FunFam" id="3.40.50.1000:FF:000036">
    <property type="entry name" value="HAD family hydrolase"/>
    <property type="match status" value="1"/>
</dbReference>
<dbReference type="InterPro" id="IPR023214">
    <property type="entry name" value="HAD_sf"/>
</dbReference>
<reference evidence="4 5" key="1">
    <citation type="submission" date="2019-05" db="EMBL/GenBank/DDBJ databases">
        <title>We sequenced the genome of Paenibacillus hemerocallicola KCTC 33185 for further insight into its adaptation and study the phylogeny of Paenibacillus.</title>
        <authorList>
            <person name="Narsing Rao M.P."/>
        </authorList>
    </citation>
    <scope>NUCLEOTIDE SEQUENCE [LARGE SCALE GENOMIC DNA]</scope>
    <source>
        <strain evidence="4 5">KCTC 33185</strain>
    </source>
</reference>
<evidence type="ECO:0000313" key="5">
    <source>
        <dbReference type="Proteomes" id="UP000307943"/>
    </source>
</evidence>
<dbReference type="RefSeq" id="WP_139600116.1">
    <property type="nucleotide sequence ID" value="NZ_VDCQ01000001.1"/>
</dbReference>
<keyword evidence="3 4" id="KW-0378">Hydrolase</keyword>
<comment type="caution">
    <text evidence="4">The sequence shown here is derived from an EMBL/GenBank/DDBJ whole genome shotgun (WGS) entry which is preliminary data.</text>
</comment>
<dbReference type="Gene3D" id="3.40.50.1000">
    <property type="entry name" value="HAD superfamily/HAD-like"/>
    <property type="match status" value="1"/>
</dbReference>
<evidence type="ECO:0000256" key="3">
    <source>
        <dbReference type="ARBA" id="ARBA00022801"/>
    </source>
</evidence>
<dbReference type="InterPro" id="IPR036412">
    <property type="entry name" value="HAD-like_sf"/>
</dbReference>
<dbReference type="Proteomes" id="UP000307943">
    <property type="component" value="Unassembled WGS sequence"/>
</dbReference>